<comment type="subcellular location">
    <subcellularLocation>
        <location evidence="1">Mitochondrion</location>
    </subcellularLocation>
</comment>
<dbReference type="InterPro" id="IPR001895">
    <property type="entry name" value="RASGEF_cat_dom"/>
</dbReference>
<evidence type="ECO:0000256" key="4">
    <source>
        <dbReference type="ARBA" id="ARBA00022980"/>
    </source>
</evidence>
<sequence>KIVLFNYLNIIYTIYYTKILHYTCNHIFTMFYFELFKLIELKINEICKQNMIFFFPVDDFSMRNFAPIYNDSIFSQRKSLWQGTLRKSFFDFSGVFQQIYFEKKKHLTIHFINPFHYWLYLPGLNSLQHKIALNNYSIVYYLFFHNSEFSRKKYLCCEPITTINSTFLRVFIVTTDTEKPPLIYGGYTNVRQAWVSNLDTIKDNSSTIIDLHPQVFGSRPRIDIIHENVVWQRKYKYVSYANTKVTAEVNMSSKKPWPQKGQGRARHGTRRSPLFRGGSVIHGPRAHKTHFYMLPFYKRVYGLTSSLSVKLIQDDLHVVRDLELPTEDPGYIEDLVDSRLWGPSVLFIDDTDTMPRNISLALNQIKHMNLMPVYGLNVFSMLKYETIVLTVAAVKKIQDRILYQLHRPDWFNLKYITIIFLLISINVQSHLSSCSRDKLNTGHRRSYNRFYYLRSARVVQYRTPSTVHRKSYTVYCSPDPDLLDKLHTFLYSINGKSMKKWADSVIKIMQRKTTEAQKEITFAFDSPPPPIEVHMDFNGNDEFNILLVHPIEFARQLTLLESENYRAVKPSQLVGSVWTKKDKEIKSPNLLRLIKRTTNFSRWIEKAVVECVNFEERVAIVSRFIEVMMALDELNNFNGVLGVVSTMSSAAVFRLKFTLSNISARHEKALEEARQLSNNHFRKYQDKLRSINPPCVPFIGMYLTNILHIEEGNPDCLTISPNLINFNKRRKVAEIIGEIQQYQNQPYCLNVEPKIKKFLENLNPFNDMKDTDISNYLYEKSLEIEPRNCKQLPKNKRLWPDLNLKSPGLKTKIRVPSVSSKEMDVQGRRKSSSSCSLVIQTDKREADDSVFEPVTFTLGKLPNGVPPVPPRLSKVDTSFRPPIPPRRMAPPLPPRRSQAELIQTPQKHVELPRPEMSQDFNWNKKPSIVVSPKNKPMDFQLKSINLPKRDHNLDRLEGVPILKPEIVQHSRFPFKPFILKRTAPSMFQFNV</sequence>
<evidence type="ECO:0000313" key="13">
    <source>
        <dbReference type="Proteomes" id="UP000325440"/>
    </source>
</evidence>
<evidence type="ECO:0000256" key="1">
    <source>
        <dbReference type="ARBA" id="ARBA00004173"/>
    </source>
</evidence>
<evidence type="ECO:0000256" key="9">
    <source>
        <dbReference type="PROSITE-ProRule" id="PRU00168"/>
    </source>
</evidence>
<dbReference type="InterPro" id="IPR013005">
    <property type="entry name" value="Ribosomal_uL4-like"/>
</dbReference>
<keyword evidence="13" id="KW-1185">Reference proteome</keyword>
<dbReference type="GO" id="GO:0007265">
    <property type="term" value="P:Ras protein signal transduction"/>
    <property type="evidence" value="ECO:0007669"/>
    <property type="project" value="TreeGrafter"/>
</dbReference>
<organism evidence="12 13">
    <name type="scientific">Cinara cedri</name>
    <dbReference type="NCBI Taxonomy" id="506608"/>
    <lineage>
        <taxon>Eukaryota</taxon>
        <taxon>Metazoa</taxon>
        <taxon>Ecdysozoa</taxon>
        <taxon>Arthropoda</taxon>
        <taxon>Hexapoda</taxon>
        <taxon>Insecta</taxon>
        <taxon>Pterygota</taxon>
        <taxon>Neoptera</taxon>
        <taxon>Paraneoptera</taxon>
        <taxon>Hemiptera</taxon>
        <taxon>Sternorrhyncha</taxon>
        <taxon>Aphidomorpha</taxon>
        <taxon>Aphidoidea</taxon>
        <taxon>Aphididae</taxon>
        <taxon>Lachninae</taxon>
        <taxon>Cinara</taxon>
    </lineage>
</organism>
<evidence type="ECO:0000256" key="3">
    <source>
        <dbReference type="ARBA" id="ARBA00022658"/>
    </source>
</evidence>
<dbReference type="InterPro" id="IPR036964">
    <property type="entry name" value="RASGEF_cat_dom_sf"/>
</dbReference>
<gene>
    <name evidence="12" type="ORF">CINCED_3A025818</name>
</gene>
<dbReference type="GO" id="GO:0005743">
    <property type="term" value="C:mitochondrial inner membrane"/>
    <property type="evidence" value="ECO:0007669"/>
    <property type="project" value="UniProtKB-ARBA"/>
</dbReference>
<dbReference type="GO" id="GO:0006412">
    <property type="term" value="P:translation"/>
    <property type="evidence" value="ECO:0007669"/>
    <property type="project" value="InterPro"/>
</dbReference>
<dbReference type="Proteomes" id="UP000325440">
    <property type="component" value="Unassembled WGS sequence"/>
</dbReference>
<dbReference type="NCBIfam" id="TIGR03953">
    <property type="entry name" value="rplD_bact"/>
    <property type="match status" value="1"/>
</dbReference>
<evidence type="ECO:0000256" key="2">
    <source>
        <dbReference type="ARBA" id="ARBA00010528"/>
    </source>
</evidence>
<dbReference type="Gene3D" id="1.20.870.10">
    <property type="entry name" value="Son of sevenless (SoS) protein Chain: S domain 1"/>
    <property type="match status" value="1"/>
</dbReference>
<dbReference type="Pfam" id="PF00573">
    <property type="entry name" value="Ribosomal_L4"/>
    <property type="match status" value="1"/>
</dbReference>
<name>A0A5E4MMC7_9HEMI</name>
<feature type="non-terminal residue" evidence="12">
    <location>
        <position position="1"/>
    </location>
</feature>
<dbReference type="PANTHER" id="PTHR23113">
    <property type="entry name" value="GUANINE NUCLEOTIDE EXCHANGE FACTOR"/>
    <property type="match status" value="1"/>
</dbReference>
<dbReference type="PROSITE" id="PS50009">
    <property type="entry name" value="RASGEF_CAT"/>
    <property type="match status" value="1"/>
</dbReference>
<dbReference type="GO" id="GO:0003735">
    <property type="term" value="F:structural constituent of ribosome"/>
    <property type="evidence" value="ECO:0007669"/>
    <property type="project" value="InterPro"/>
</dbReference>
<keyword evidence="5" id="KW-0496">Mitochondrion</keyword>
<feature type="domain" description="Ras-GEF" evidence="11">
    <location>
        <begin position="549"/>
        <end position="787"/>
    </location>
</feature>
<dbReference type="SMART" id="SM00147">
    <property type="entry name" value="RasGEF"/>
    <property type="match status" value="1"/>
</dbReference>
<keyword evidence="4 12" id="KW-0689">Ribosomal protein</keyword>
<dbReference type="SUPFAM" id="SSF52166">
    <property type="entry name" value="Ribosomal protein L4"/>
    <property type="match status" value="1"/>
</dbReference>
<dbReference type="OrthoDB" id="275876at2759"/>
<dbReference type="Gene3D" id="1.10.840.10">
    <property type="entry name" value="Ras guanine-nucleotide exchange factors catalytic domain"/>
    <property type="match status" value="1"/>
</dbReference>
<dbReference type="InterPro" id="IPR002136">
    <property type="entry name" value="Ribosomal_uL4"/>
</dbReference>
<proteinExistence type="inferred from homology"/>
<dbReference type="Gene3D" id="3.40.1370.10">
    <property type="match status" value="1"/>
</dbReference>
<evidence type="ECO:0000256" key="5">
    <source>
        <dbReference type="ARBA" id="ARBA00023128"/>
    </source>
</evidence>
<dbReference type="CDD" id="cd00155">
    <property type="entry name" value="RasGEF"/>
    <property type="match status" value="1"/>
</dbReference>
<comment type="similarity">
    <text evidence="2">Belongs to the universal ribosomal protein uL4 family.</text>
</comment>
<keyword evidence="3 9" id="KW-0344">Guanine-nucleotide releasing factor</keyword>
<dbReference type="AlphaFoldDB" id="A0A5E4MMC7"/>
<accession>A0A5E4MMC7</accession>
<evidence type="ECO:0000256" key="10">
    <source>
        <dbReference type="SAM" id="MobiDB-lite"/>
    </source>
</evidence>
<dbReference type="InterPro" id="IPR008937">
    <property type="entry name" value="Ras-like_GEF"/>
</dbReference>
<feature type="region of interest" description="Disordered" evidence="10">
    <location>
        <begin position="867"/>
        <end position="894"/>
    </location>
</feature>
<keyword evidence="6" id="KW-0687">Ribonucleoprotein</keyword>
<evidence type="ECO:0000256" key="7">
    <source>
        <dbReference type="ARBA" id="ARBA00040565"/>
    </source>
</evidence>
<dbReference type="GO" id="GO:0005886">
    <property type="term" value="C:plasma membrane"/>
    <property type="evidence" value="ECO:0007669"/>
    <property type="project" value="TreeGrafter"/>
</dbReference>
<dbReference type="Pfam" id="PF00617">
    <property type="entry name" value="RasGEF"/>
    <property type="match status" value="1"/>
</dbReference>
<dbReference type="EMBL" id="CABPRJ010000556">
    <property type="protein sequence ID" value="VVC30977.1"/>
    <property type="molecule type" value="Genomic_DNA"/>
</dbReference>
<dbReference type="InterPro" id="IPR023578">
    <property type="entry name" value="Ras_GEF_dom_sf"/>
</dbReference>
<dbReference type="InterPro" id="IPR019804">
    <property type="entry name" value="Ras_G-nucl-exch_fac_CS"/>
</dbReference>
<evidence type="ECO:0000256" key="6">
    <source>
        <dbReference type="ARBA" id="ARBA00023274"/>
    </source>
</evidence>
<dbReference type="GO" id="GO:0005840">
    <property type="term" value="C:ribosome"/>
    <property type="evidence" value="ECO:0007669"/>
    <property type="project" value="UniProtKB-KW"/>
</dbReference>
<protein>
    <recommendedName>
        <fullName evidence="7">Large ribosomal subunit protein uL4m</fullName>
    </recommendedName>
    <alternativeName>
        <fullName evidence="8">39S ribosomal protein L4, mitochondrial</fullName>
    </alternativeName>
</protein>
<dbReference type="PANTHER" id="PTHR23113:SF363">
    <property type="entry name" value="PROTEIN SON OF SEVENLESS"/>
    <property type="match status" value="1"/>
</dbReference>
<dbReference type="SUPFAM" id="SSF48366">
    <property type="entry name" value="Ras GEF"/>
    <property type="match status" value="1"/>
</dbReference>
<evidence type="ECO:0000256" key="8">
    <source>
        <dbReference type="ARBA" id="ARBA00082711"/>
    </source>
</evidence>
<dbReference type="GO" id="GO:1990904">
    <property type="term" value="C:ribonucleoprotein complex"/>
    <property type="evidence" value="ECO:0007669"/>
    <property type="project" value="UniProtKB-KW"/>
</dbReference>
<dbReference type="FunFam" id="3.40.1370.10:FF:000005">
    <property type="entry name" value="39S ribosomal protein L4, mitochondrial"/>
    <property type="match status" value="1"/>
</dbReference>
<dbReference type="InterPro" id="IPR023574">
    <property type="entry name" value="Ribosomal_uL4_dom_sf"/>
</dbReference>
<reference evidence="12 13" key="1">
    <citation type="submission" date="2019-08" db="EMBL/GenBank/DDBJ databases">
        <authorList>
            <person name="Alioto T."/>
            <person name="Alioto T."/>
            <person name="Gomez Garrido J."/>
        </authorList>
    </citation>
    <scope>NUCLEOTIDE SEQUENCE [LARGE SCALE GENOMIC DNA]</scope>
</reference>
<evidence type="ECO:0000313" key="12">
    <source>
        <dbReference type="EMBL" id="VVC30977.1"/>
    </source>
</evidence>
<evidence type="ECO:0000259" key="11">
    <source>
        <dbReference type="PROSITE" id="PS50009"/>
    </source>
</evidence>
<dbReference type="PROSITE" id="PS00720">
    <property type="entry name" value="RASGEF"/>
    <property type="match status" value="1"/>
</dbReference>
<dbReference type="GO" id="GO:0005085">
    <property type="term" value="F:guanyl-nucleotide exchange factor activity"/>
    <property type="evidence" value="ECO:0007669"/>
    <property type="project" value="UniProtKB-KW"/>
</dbReference>
<feature type="compositionally biased region" description="Pro residues" evidence="10">
    <location>
        <begin position="881"/>
        <end position="894"/>
    </location>
</feature>